<accession>A0A6H2HEF9</accession>
<dbReference type="AlphaFoldDB" id="A0A6H2HEF9"/>
<evidence type="ECO:0000313" key="2">
    <source>
        <dbReference type="EMBL" id="QJC58137.1"/>
    </source>
</evidence>
<sequence length="114" mass="12796">MIRLARAPNIAIASLWVDALKQAGFEASVQRYFMSSLAGEMPPDQCLPEVWLTHNNQESAAKQLLDQLQNMPQRRWSCDCGEIVEGGFEQCWQCGRDMPPDSEVEVLTSTPTKP</sequence>
<dbReference type="KEGG" id="pvac:HC248_03474"/>
<name>A0A6H2HEF9_9BURK</name>
<proteinExistence type="predicted"/>
<dbReference type="RefSeq" id="WP_168923539.1">
    <property type="nucleotide sequence ID" value="NZ_CP051461.1"/>
</dbReference>
<dbReference type="EMBL" id="CP051461">
    <property type="protein sequence ID" value="QJC58137.1"/>
    <property type="molecule type" value="Genomic_DNA"/>
</dbReference>
<feature type="domain" description="DUF2007" evidence="1">
    <location>
        <begin position="1"/>
        <end position="68"/>
    </location>
</feature>
<dbReference type="InterPro" id="IPR018551">
    <property type="entry name" value="DUF2007"/>
</dbReference>
<organism evidence="2 3">
    <name type="scientific">Polaromonas vacuolata</name>
    <dbReference type="NCBI Taxonomy" id="37448"/>
    <lineage>
        <taxon>Bacteria</taxon>
        <taxon>Pseudomonadati</taxon>
        <taxon>Pseudomonadota</taxon>
        <taxon>Betaproteobacteria</taxon>
        <taxon>Burkholderiales</taxon>
        <taxon>Comamonadaceae</taxon>
        <taxon>Polaromonas</taxon>
    </lineage>
</organism>
<evidence type="ECO:0000259" key="1">
    <source>
        <dbReference type="Pfam" id="PF09413"/>
    </source>
</evidence>
<gene>
    <name evidence="2" type="ORF">HC248_03474</name>
</gene>
<reference evidence="2 3" key="1">
    <citation type="submission" date="2020-04" db="EMBL/GenBank/DDBJ databases">
        <title>Complete genome of a Psychrophilic, Marine, Gas Vacuolate Bacterium Polaromonas vacuolata KCTC 22033T.</title>
        <authorList>
            <person name="Hwang K."/>
            <person name="Kim K.M."/>
        </authorList>
    </citation>
    <scope>NUCLEOTIDE SEQUENCE [LARGE SCALE GENOMIC DNA]</scope>
    <source>
        <strain evidence="2 3">KCTC 22033</strain>
    </source>
</reference>
<evidence type="ECO:0000313" key="3">
    <source>
        <dbReference type="Proteomes" id="UP000502041"/>
    </source>
</evidence>
<keyword evidence="3" id="KW-1185">Reference proteome</keyword>
<dbReference type="Proteomes" id="UP000502041">
    <property type="component" value="Chromosome"/>
</dbReference>
<protein>
    <recommendedName>
        <fullName evidence="1">DUF2007 domain-containing protein</fullName>
    </recommendedName>
</protein>
<dbReference type="Pfam" id="PF09413">
    <property type="entry name" value="DUF2007"/>
    <property type="match status" value="1"/>
</dbReference>